<evidence type="ECO:0000256" key="1">
    <source>
        <dbReference type="ARBA" id="ARBA00022801"/>
    </source>
</evidence>
<dbReference type="GO" id="GO:0016787">
    <property type="term" value="F:hydrolase activity"/>
    <property type="evidence" value="ECO:0007669"/>
    <property type="project" value="UniProtKB-UniRule"/>
</dbReference>
<dbReference type="EMBL" id="QHHQ01000001">
    <property type="protein sequence ID" value="RAI03324.1"/>
    <property type="molecule type" value="Genomic_DNA"/>
</dbReference>
<keyword evidence="2 4" id="KW-0442">Lipid degradation</keyword>
<dbReference type="InterPro" id="IPR002641">
    <property type="entry name" value="PNPLA_dom"/>
</dbReference>
<accession>A0A8B2P037</accession>
<evidence type="ECO:0000256" key="2">
    <source>
        <dbReference type="ARBA" id="ARBA00022963"/>
    </source>
</evidence>
<evidence type="ECO:0000256" key="3">
    <source>
        <dbReference type="ARBA" id="ARBA00023098"/>
    </source>
</evidence>
<gene>
    <name evidence="6" type="ORF">DLJ53_02055</name>
</gene>
<feature type="domain" description="PNPLA" evidence="5">
    <location>
        <begin position="8"/>
        <end position="207"/>
    </location>
</feature>
<name>A0A8B2P037_9HYPH</name>
<dbReference type="AlphaFoldDB" id="A0A8B2P037"/>
<dbReference type="Proteomes" id="UP000249590">
    <property type="component" value="Unassembled WGS sequence"/>
</dbReference>
<protein>
    <submittedName>
        <fullName evidence="6">Patatin</fullName>
    </submittedName>
</protein>
<dbReference type="PANTHER" id="PTHR14226:SF78">
    <property type="entry name" value="SLR0060 PROTEIN"/>
    <property type="match status" value="1"/>
</dbReference>
<dbReference type="InterPro" id="IPR050301">
    <property type="entry name" value="NTE"/>
</dbReference>
<keyword evidence="3 4" id="KW-0443">Lipid metabolism</keyword>
<feature type="short sequence motif" description="GXSXG" evidence="4">
    <location>
        <begin position="40"/>
        <end position="44"/>
    </location>
</feature>
<organism evidence="6 7">
    <name type="scientific">Acuticoccus sediminis</name>
    <dbReference type="NCBI Taxonomy" id="2184697"/>
    <lineage>
        <taxon>Bacteria</taxon>
        <taxon>Pseudomonadati</taxon>
        <taxon>Pseudomonadota</taxon>
        <taxon>Alphaproteobacteria</taxon>
        <taxon>Hyphomicrobiales</taxon>
        <taxon>Amorphaceae</taxon>
        <taxon>Acuticoccus</taxon>
    </lineage>
</organism>
<feature type="short sequence motif" description="DGA/G" evidence="4">
    <location>
        <begin position="194"/>
        <end position="196"/>
    </location>
</feature>
<comment type="caution">
    <text evidence="6">The sequence shown here is derived from an EMBL/GenBank/DDBJ whole genome shotgun (WGS) entry which is preliminary data.</text>
</comment>
<proteinExistence type="predicted"/>
<dbReference type="RefSeq" id="WP_111341897.1">
    <property type="nucleotide sequence ID" value="NZ_JAIWKD010000001.1"/>
</dbReference>
<keyword evidence="1 4" id="KW-0378">Hydrolase</keyword>
<dbReference type="Gene3D" id="3.40.1090.10">
    <property type="entry name" value="Cytosolic phospholipase A2 catalytic domain"/>
    <property type="match status" value="2"/>
</dbReference>
<feature type="active site" description="Proton acceptor" evidence="4">
    <location>
        <position position="194"/>
    </location>
</feature>
<evidence type="ECO:0000256" key="4">
    <source>
        <dbReference type="PROSITE-ProRule" id="PRU01161"/>
    </source>
</evidence>
<reference evidence="6 7" key="1">
    <citation type="submission" date="2018-05" db="EMBL/GenBank/DDBJ databases">
        <title>Acuticoccus sediminis sp. nov., isolated from deep-sea sediment of Indian Ocean.</title>
        <authorList>
            <person name="Liu X."/>
            <person name="Lai Q."/>
            <person name="Du Y."/>
            <person name="Sun F."/>
            <person name="Zhang X."/>
            <person name="Wang S."/>
            <person name="Shao Z."/>
        </authorList>
    </citation>
    <scope>NUCLEOTIDE SEQUENCE [LARGE SCALE GENOMIC DNA]</scope>
    <source>
        <strain evidence="6 7">PTG4-2</strain>
    </source>
</reference>
<dbReference type="InterPro" id="IPR016035">
    <property type="entry name" value="Acyl_Trfase/lysoPLipase"/>
</dbReference>
<dbReference type="GO" id="GO:0016042">
    <property type="term" value="P:lipid catabolic process"/>
    <property type="evidence" value="ECO:0007669"/>
    <property type="project" value="UniProtKB-UniRule"/>
</dbReference>
<dbReference type="OrthoDB" id="9807112at2"/>
<dbReference type="SUPFAM" id="SSF52151">
    <property type="entry name" value="FabD/lysophospholipase-like"/>
    <property type="match status" value="1"/>
</dbReference>
<keyword evidence="7" id="KW-1185">Reference proteome</keyword>
<dbReference type="PANTHER" id="PTHR14226">
    <property type="entry name" value="NEUROPATHY TARGET ESTERASE/SWISS CHEESE D.MELANOGASTER"/>
    <property type="match status" value="1"/>
</dbReference>
<feature type="active site" description="Nucleophile" evidence="4">
    <location>
        <position position="42"/>
    </location>
</feature>
<evidence type="ECO:0000313" key="7">
    <source>
        <dbReference type="Proteomes" id="UP000249590"/>
    </source>
</evidence>
<dbReference type="Pfam" id="PF01734">
    <property type="entry name" value="Patatin"/>
    <property type="match status" value="1"/>
</dbReference>
<sequence>MERKKINLALQGGGAHGAFTWGVLTALMESEKVDVYGVTGTSAGAMNAAVMVSGFVKNGKDGAVTALDSFWRDVSEAARFSPFQRTILDRALGNWSLDSSPTYLAFDLASRFISPALANPLDINPLRPIVEAYVDLEAVASCESIKLFVAATNVRTGKARIFGQNELSVDALLASACVPELFSPVFIDGVPYWDGGFMGNPPLYPLFYNTDVPDTVIVQINPIERSDTPVTAREIVNRVNEITFNASLLKELRAVRFVTRLIEEGKLNKDDYMRVLVHRIASPELVPLSASSKLNGEWSFLRHLNDIGQRAAREWLDAHYEDIGVRDSIDLAEEIAS</sequence>
<feature type="short sequence motif" description="GXGXXG" evidence="4">
    <location>
        <begin position="12"/>
        <end position="17"/>
    </location>
</feature>
<evidence type="ECO:0000313" key="6">
    <source>
        <dbReference type="EMBL" id="RAI03324.1"/>
    </source>
</evidence>
<evidence type="ECO:0000259" key="5">
    <source>
        <dbReference type="PROSITE" id="PS51635"/>
    </source>
</evidence>
<dbReference type="PROSITE" id="PS51635">
    <property type="entry name" value="PNPLA"/>
    <property type="match status" value="1"/>
</dbReference>